<feature type="transmembrane region" description="Helical" evidence="1">
    <location>
        <begin position="63"/>
        <end position="84"/>
    </location>
</feature>
<evidence type="ECO:0000313" key="5">
    <source>
        <dbReference type="Proteomes" id="UP000283538"/>
    </source>
</evidence>
<gene>
    <name evidence="4" type="ORF">DW701_11360</name>
</gene>
<dbReference type="EMBL" id="QSLA01000012">
    <property type="protein sequence ID" value="RHF08158.1"/>
    <property type="molecule type" value="Genomic_DNA"/>
</dbReference>
<dbReference type="PANTHER" id="PTHR30590:SF2">
    <property type="entry name" value="INNER MEMBRANE PROTEIN"/>
    <property type="match status" value="1"/>
</dbReference>
<feature type="transmembrane region" description="Helical" evidence="1">
    <location>
        <begin position="189"/>
        <end position="209"/>
    </location>
</feature>
<name>A0A414MAN6_9BACE</name>
<keyword evidence="1" id="KW-0472">Membrane</keyword>
<dbReference type="InterPro" id="IPR012429">
    <property type="entry name" value="HGSNAT_cat"/>
</dbReference>
<feature type="transmembrane region" description="Helical" evidence="1">
    <location>
        <begin position="239"/>
        <end position="257"/>
    </location>
</feature>
<organism evidence="4 5">
    <name type="scientific">Bacteroides eggerthii</name>
    <dbReference type="NCBI Taxonomy" id="28111"/>
    <lineage>
        <taxon>Bacteria</taxon>
        <taxon>Pseudomonadati</taxon>
        <taxon>Bacteroidota</taxon>
        <taxon>Bacteroidia</taxon>
        <taxon>Bacteroidales</taxon>
        <taxon>Bacteroidaceae</taxon>
        <taxon>Bacteroides</taxon>
    </lineage>
</organism>
<dbReference type="AlphaFoldDB" id="A0A414MAN6"/>
<reference evidence="4 5" key="1">
    <citation type="submission" date="2018-08" db="EMBL/GenBank/DDBJ databases">
        <title>A genome reference for cultivated species of the human gut microbiota.</title>
        <authorList>
            <person name="Zou Y."/>
            <person name="Xue W."/>
            <person name="Luo G."/>
        </authorList>
    </citation>
    <scope>NUCLEOTIDE SEQUENCE [LARGE SCALE GENOMIC DNA]</scope>
    <source>
        <strain evidence="4 5">AM26-26AC</strain>
    </source>
</reference>
<comment type="caution">
    <text evidence="4">The sequence shown here is derived from an EMBL/GenBank/DDBJ whole genome shotgun (WGS) entry which is preliminary data.</text>
</comment>
<feature type="transmembrane region" description="Helical" evidence="1">
    <location>
        <begin position="104"/>
        <end position="133"/>
    </location>
</feature>
<dbReference type="PANTHER" id="PTHR30590">
    <property type="entry name" value="INNER MEMBRANE PROTEIN"/>
    <property type="match status" value="1"/>
</dbReference>
<sequence>MKNDCMNQIPQMKRVDSVDALRGFAVVAIMLLHFVEHFIYGVYPEATSKTAELLNQSVWDALFFIFAGKSYTVFALLFGFTFIVQQRNQEAKGGDFGGRFAWRLVILMFFATLNAAFFPGGDVLLLFAIMGFVMIPLRKLSQRNLLLIASLFLIQPIELLECFGIDFIPALLNDTYYPTLKTVTDSGNFWDMIVANAGIGQLASLFWAVDTGRLLQAPGLFILGMILARGDYFSRGAGFWVKIFVGSFIASFLFYVAKTSAVDALQIILTMWYNMAFTGMLVSMFVILYQNDVFGRMTDGLRFYGRMSLTNYISQSIIGSLIFFPYALGLASTLGIAWSFVVGLGVMSAQIWFCRRWLRTHRQGPLEAVWHRLTWLK</sequence>
<dbReference type="Proteomes" id="UP000283538">
    <property type="component" value="Unassembled WGS sequence"/>
</dbReference>
<evidence type="ECO:0000259" key="2">
    <source>
        <dbReference type="Pfam" id="PF04235"/>
    </source>
</evidence>
<feature type="transmembrane region" description="Helical" evidence="1">
    <location>
        <begin position="21"/>
        <end position="43"/>
    </location>
</feature>
<proteinExistence type="predicted"/>
<dbReference type="Pfam" id="PF04235">
    <property type="entry name" value="DUF418"/>
    <property type="match status" value="1"/>
</dbReference>
<evidence type="ECO:0000256" key="1">
    <source>
        <dbReference type="SAM" id="Phobius"/>
    </source>
</evidence>
<feature type="transmembrane region" description="Helical" evidence="1">
    <location>
        <begin position="269"/>
        <end position="289"/>
    </location>
</feature>
<feature type="transmembrane region" description="Helical" evidence="1">
    <location>
        <begin position="145"/>
        <end position="168"/>
    </location>
</feature>
<evidence type="ECO:0000259" key="3">
    <source>
        <dbReference type="Pfam" id="PF07786"/>
    </source>
</evidence>
<evidence type="ECO:0000313" key="4">
    <source>
        <dbReference type="EMBL" id="RHF08158.1"/>
    </source>
</evidence>
<dbReference type="InterPro" id="IPR052529">
    <property type="entry name" value="Bact_Transport_Assoc"/>
</dbReference>
<keyword evidence="1" id="KW-0812">Transmembrane</keyword>
<feature type="domain" description="Heparan-alpha-glucosaminide N-acetyltransferase catalytic" evidence="3">
    <location>
        <begin position="14"/>
        <end position="157"/>
    </location>
</feature>
<feature type="transmembrane region" description="Helical" evidence="1">
    <location>
        <begin position="334"/>
        <end position="353"/>
    </location>
</feature>
<dbReference type="InterPro" id="IPR007349">
    <property type="entry name" value="DUF418"/>
</dbReference>
<dbReference type="Pfam" id="PF07786">
    <property type="entry name" value="HGSNAT_cat"/>
    <property type="match status" value="1"/>
</dbReference>
<feature type="domain" description="DUF418" evidence="2">
    <location>
        <begin position="237"/>
        <end position="377"/>
    </location>
</feature>
<accession>A0A414MAN6</accession>
<feature type="transmembrane region" description="Helical" evidence="1">
    <location>
        <begin position="309"/>
        <end position="328"/>
    </location>
</feature>
<protein>
    <submittedName>
        <fullName evidence="4">DUF418 domain-containing protein</fullName>
    </submittedName>
</protein>
<keyword evidence="1" id="KW-1133">Transmembrane helix</keyword>